<organism evidence="1">
    <name type="scientific">uncultured Desulfobacterium sp</name>
    <dbReference type="NCBI Taxonomy" id="201089"/>
    <lineage>
        <taxon>Bacteria</taxon>
        <taxon>Pseudomonadati</taxon>
        <taxon>Thermodesulfobacteriota</taxon>
        <taxon>Desulfobacteria</taxon>
        <taxon>Desulfobacterales</taxon>
        <taxon>Desulfobacteriaceae</taxon>
        <taxon>Desulfobacterium</taxon>
        <taxon>environmental samples</taxon>
    </lineage>
</organism>
<reference evidence="1" key="1">
    <citation type="submission" date="2018-01" db="EMBL/GenBank/DDBJ databases">
        <authorList>
            <person name="Regsiter A."/>
            <person name="William W."/>
        </authorList>
    </citation>
    <scope>NUCLEOTIDE SEQUENCE</scope>
    <source>
        <strain evidence="1">TRIP AH-1</strain>
    </source>
</reference>
<sequence length="42" mass="4874">MRENVQYNVFKLVKIAGGAFVYKTDLLCETGYGYSLKRRNNL</sequence>
<gene>
    <name evidence="1" type="ORF">PITCH_A810002</name>
</gene>
<accession>A0A445N2Z6</accession>
<name>A0A445N2Z6_9BACT</name>
<proteinExistence type="predicted"/>
<evidence type="ECO:0000313" key="1">
    <source>
        <dbReference type="EMBL" id="SPD76071.1"/>
    </source>
</evidence>
<dbReference type="AlphaFoldDB" id="A0A445N2Z6"/>
<protein>
    <submittedName>
        <fullName evidence="1">Uncharacterized protein</fullName>
    </submittedName>
</protein>
<dbReference type="EMBL" id="OJIN01000227">
    <property type="protein sequence ID" value="SPD76071.1"/>
    <property type="molecule type" value="Genomic_DNA"/>
</dbReference>